<organism evidence="4 5">
    <name type="scientific">Cloeon dipterum</name>
    <dbReference type="NCBI Taxonomy" id="197152"/>
    <lineage>
        <taxon>Eukaryota</taxon>
        <taxon>Metazoa</taxon>
        <taxon>Ecdysozoa</taxon>
        <taxon>Arthropoda</taxon>
        <taxon>Hexapoda</taxon>
        <taxon>Insecta</taxon>
        <taxon>Pterygota</taxon>
        <taxon>Palaeoptera</taxon>
        <taxon>Ephemeroptera</taxon>
        <taxon>Pisciforma</taxon>
        <taxon>Baetidae</taxon>
        <taxon>Cloeon</taxon>
    </lineage>
</organism>
<gene>
    <name evidence="4" type="ORF">CLODIP_2_CD12713</name>
</gene>
<dbReference type="SUPFAM" id="SSF48403">
    <property type="entry name" value="Ankyrin repeat"/>
    <property type="match status" value="1"/>
</dbReference>
<protein>
    <submittedName>
        <fullName evidence="4">Uncharacterized protein</fullName>
    </submittedName>
</protein>
<feature type="repeat" description="ANK" evidence="3">
    <location>
        <begin position="61"/>
        <end position="95"/>
    </location>
</feature>
<evidence type="ECO:0000256" key="1">
    <source>
        <dbReference type="ARBA" id="ARBA00022737"/>
    </source>
</evidence>
<dbReference type="PANTHER" id="PTHR24123">
    <property type="entry name" value="ANKYRIN REPEAT-CONTAINING"/>
    <property type="match status" value="1"/>
</dbReference>
<dbReference type="SMART" id="SM00248">
    <property type="entry name" value="ANK"/>
    <property type="match status" value="5"/>
</dbReference>
<name>A0A8S1DWM8_9INSE</name>
<comment type="caution">
    <text evidence="4">The sequence shown here is derived from an EMBL/GenBank/DDBJ whole genome shotgun (WGS) entry which is preliminary data.</text>
</comment>
<dbReference type="InterPro" id="IPR036770">
    <property type="entry name" value="Ankyrin_rpt-contain_sf"/>
</dbReference>
<dbReference type="Pfam" id="PF12796">
    <property type="entry name" value="Ank_2"/>
    <property type="match status" value="1"/>
</dbReference>
<keyword evidence="1" id="KW-0677">Repeat</keyword>
<dbReference type="InterPro" id="IPR002110">
    <property type="entry name" value="Ankyrin_rpt"/>
</dbReference>
<dbReference type="AlphaFoldDB" id="A0A8S1DWM8"/>
<dbReference type="Proteomes" id="UP000494165">
    <property type="component" value="Unassembled WGS sequence"/>
</dbReference>
<keyword evidence="2 3" id="KW-0040">ANK repeat</keyword>
<dbReference type="PROSITE" id="PS50088">
    <property type="entry name" value="ANK_REPEAT"/>
    <property type="match status" value="1"/>
</dbReference>
<proteinExistence type="predicted"/>
<evidence type="ECO:0000313" key="4">
    <source>
        <dbReference type="EMBL" id="CAB3386380.1"/>
    </source>
</evidence>
<sequence length="262" mass="29068">MAMDRQANMCGFSIFPSFKYNKGGKISEKSNLLKSAWLDDVDTCRRLIEAGADVTTLTDRFGATALHYAARYLVHGKELVELFVSKGLCVDKRDKRGLLPLHDALRAKNLEAARELLQHRRDKRKHRNLMHFSVAENNLQFAQIVHKDDATAAELLELGADFRVKIGGGFNLLHFCVAEKRLDSAKFVHEKDEGMIHELGRGRESSLHIAVKGGDLEYLSDAFGDGSTPTKFRAPAMVIGGQVNAIYTSFSEIGCNGFGDIV</sequence>
<accession>A0A8S1DWM8</accession>
<dbReference type="Gene3D" id="1.25.40.20">
    <property type="entry name" value="Ankyrin repeat-containing domain"/>
    <property type="match status" value="2"/>
</dbReference>
<dbReference type="PANTHER" id="PTHR24123:SF33">
    <property type="entry name" value="PROTEIN HOS4"/>
    <property type="match status" value="1"/>
</dbReference>
<evidence type="ECO:0000256" key="2">
    <source>
        <dbReference type="ARBA" id="ARBA00023043"/>
    </source>
</evidence>
<keyword evidence="5" id="KW-1185">Reference proteome</keyword>
<dbReference type="InterPro" id="IPR051165">
    <property type="entry name" value="Multifunctional_ANK_Repeat"/>
</dbReference>
<dbReference type="EMBL" id="CADEPI010000478">
    <property type="protein sequence ID" value="CAB3386380.1"/>
    <property type="molecule type" value="Genomic_DNA"/>
</dbReference>
<reference evidence="4 5" key="1">
    <citation type="submission" date="2020-04" db="EMBL/GenBank/DDBJ databases">
        <authorList>
            <person name="Alioto T."/>
            <person name="Alioto T."/>
            <person name="Gomez Garrido J."/>
        </authorList>
    </citation>
    <scope>NUCLEOTIDE SEQUENCE [LARGE SCALE GENOMIC DNA]</scope>
</reference>
<dbReference type="OrthoDB" id="194358at2759"/>
<evidence type="ECO:0000256" key="3">
    <source>
        <dbReference type="PROSITE-ProRule" id="PRU00023"/>
    </source>
</evidence>
<evidence type="ECO:0000313" key="5">
    <source>
        <dbReference type="Proteomes" id="UP000494165"/>
    </source>
</evidence>